<evidence type="ECO:0000259" key="2">
    <source>
        <dbReference type="Pfam" id="PF03724"/>
    </source>
</evidence>
<dbReference type="Gene3D" id="2.40.128.270">
    <property type="match status" value="1"/>
</dbReference>
<accession>A0A0Q0UI88</accession>
<dbReference type="AlphaFoldDB" id="A0A0Q0UI88"/>
<evidence type="ECO:0000313" key="4">
    <source>
        <dbReference type="Proteomes" id="UP000050488"/>
    </source>
</evidence>
<dbReference type="InterPro" id="IPR005184">
    <property type="entry name" value="DUF306_Meta_HslJ"/>
</dbReference>
<dbReference type="InterPro" id="IPR053147">
    <property type="entry name" value="Hsp_HslJ-like"/>
</dbReference>
<dbReference type="Proteomes" id="UP000050488">
    <property type="component" value="Unassembled WGS sequence"/>
</dbReference>
<dbReference type="PANTHER" id="PTHR35535">
    <property type="entry name" value="HEAT SHOCK PROTEIN HSLJ"/>
    <property type="match status" value="1"/>
</dbReference>
<reference evidence="3 4" key="1">
    <citation type="submission" date="2015-10" db="EMBL/GenBank/DDBJ databases">
        <title>Corynebacteirum lowii and Corynebacterium oculi species nova, derived from human clinical disease and and emended description of Corynebacterium mastiditis.</title>
        <authorList>
            <person name="Bernard K."/>
            <person name="Pacheco A.L."/>
            <person name="Mcdougall C."/>
            <person name="Burtx T."/>
            <person name="Weibe D."/>
            <person name="Tyler S."/>
            <person name="Olson A.B."/>
            <person name="Cnockaert M."/>
            <person name="Eguchi H."/>
            <person name="Kuwahara T."/>
            <person name="Nakayama-Imaohji H."/>
            <person name="Boudewijins M."/>
            <person name="Van Hoecke F."/>
            <person name="Bernier A.-M."/>
            <person name="Vandamme P."/>
        </authorList>
    </citation>
    <scope>NUCLEOTIDE SEQUENCE [LARGE SCALE GENOMIC DNA]</scope>
    <source>
        <strain evidence="3 4">NML 130206</strain>
    </source>
</reference>
<evidence type="ECO:0000313" key="3">
    <source>
        <dbReference type="EMBL" id="KQB86065.1"/>
    </source>
</evidence>
<keyword evidence="1" id="KW-0732">Signal</keyword>
<name>A0A0Q0UI88_9CORY</name>
<keyword evidence="4" id="KW-1185">Reference proteome</keyword>
<protein>
    <submittedName>
        <fullName evidence="3">META domain protein</fullName>
    </submittedName>
</protein>
<gene>
    <name evidence="3" type="ORF">Clow_01417</name>
</gene>
<dbReference type="OrthoDB" id="507754at2"/>
<dbReference type="RefSeq" id="WP_055178051.1">
    <property type="nucleotide sequence ID" value="NZ_JAUSQY010000001.1"/>
</dbReference>
<feature type="chain" id="PRO_5006184648" evidence="1">
    <location>
        <begin position="27"/>
        <end position="131"/>
    </location>
</feature>
<dbReference type="Pfam" id="PF03724">
    <property type="entry name" value="META"/>
    <property type="match status" value="1"/>
</dbReference>
<comment type="caution">
    <text evidence="3">The sequence shown here is derived from an EMBL/GenBank/DDBJ whole genome shotgun (WGS) entry which is preliminary data.</text>
</comment>
<proteinExistence type="predicted"/>
<dbReference type="PANTHER" id="PTHR35535:SF2">
    <property type="entry name" value="DUF306 DOMAIN-CONTAINING PROTEIN"/>
    <property type="match status" value="1"/>
</dbReference>
<sequence length="131" mass="13569">MSLRFRTAATLAASALVTVGVATATAEESLPVEGALPVEGTTWNFQGSSSAYFTLNDGNIGGNDGCNAFGGSATLEGDTLTVGDLFSTMRYCGDGYELTTALAGEHTVEVQGDTLTLRDENGTEWNFVAAE</sequence>
<feature type="domain" description="DUF306" evidence="2">
    <location>
        <begin position="52"/>
        <end position="124"/>
    </location>
</feature>
<dbReference type="STRING" id="1544413.Clow_01417"/>
<dbReference type="EMBL" id="LKEV01000004">
    <property type="protein sequence ID" value="KQB86065.1"/>
    <property type="molecule type" value="Genomic_DNA"/>
</dbReference>
<dbReference type="PATRIC" id="fig|1544413.3.peg.1421"/>
<feature type="signal peptide" evidence="1">
    <location>
        <begin position="1"/>
        <end position="26"/>
    </location>
</feature>
<evidence type="ECO:0000256" key="1">
    <source>
        <dbReference type="SAM" id="SignalP"/>
    </source>
</evidence>
<organism evidence="3 4">
    <name type="scientific">Corynebacterium lowii</name>
    <dbReference type="NCBI Taxonomy" id="1544413"/>
    <lineage>
        <taxon>Bacteria</taxon>
        <taxon>Bacillati</taxon>
        <taxon>Actinomycetota</taxon>
        <taxon>Actinomycetes</taxon>
        <taxon>Mycobacteriales</taxon>
        <taxon>Corynebacteriaceae</taxon>
        <taxon>Corynebacterium</taxon>
    </lineage>
</organism>
<dbReference type="InterPro" id="IPR038670">
    <property type="entry name" value="HslJ-like_sf"/>
</dbReference>